<dbReference type="SMART" id="SM00255">
    <property type="entry name" value="TIR"/>
    <property type="match status" value="1"/>
</dbReference>
<feature type="transmembrane region" description="Helical" evidence="11">
    <location>
        <begin position="745"/>
        <end position="769"/>
    </location>
</feature>
<dbReference type="OMA" id="ICEINFI"/>
<dbReference type="Gene3D" id="3.40.50.10140">
    <property type="entry name" value="Toll/interleukin-1 receptor homology (TIR) domain"/>
    <property type="match status" value="1"/>
</dbReference>
<dbReference type="EnsemblMetazoa" id="SMAR005008-RA">
    <property type="protein sequence ID" value="SMAR005008-PA"/>
    <property type="gene ID" value="SMAR005008"/>
</dbReference>
<keyword evidence="4 11" id="KW-0812">Transmembrane</keyword>
<proteinExistence type="inferred from homology"/>
<evidence type="ECO:0000256" key="9">
    <source>
        <dbReference type="ARBA" id="ARBA00023170"/>
    </source>
</evidence>
<dbReference type="Pfam" id="PF13855">
    <property type="entry name" value="LRR_8"/>
    <property type="match status" value="3"/>
</dbReference>
<evidence type="ECO:0000313" key="15">
    <source>
        <dbReference type="Proteomes" id="UP000014500"/>
    </source>
</evidence>
<comment type="similarity">
    <text evidence="2">Belongs to the Toll-like receptor family.</text>
</comment>
<dbReference type="GO" id="GO:0005886">
    <property type="term" value="C:plasma membrane"/>
    <property type="evidence" value="ECO:0007669"/>
    <property type="project" value="TreeGrafter"/>
</dbReference>
<keyword evidence="8 11" id="KW-0472">Membrane</keyword>
<dbReference type="PROSITE" id="PS51450">
    <property type="entry name" value="LRR"/>
    <property type="match status" value="3"/>
</dbReference>
<dbReference type="FunFam" id="3.80.10.10:FF:001164">
    <property type="entry name" value="GH01279p"/>
    <property type="match status" value="1"/>
</dbReference>
<comment type="subcellular location">
    <subcellularLocation>
        <location evidence="1">Membrane</location>
        <topology evidence="1">Single-pass membrane protein</topology>
    </subcellularLocation>
</comment>
<evidence type="ECO:0000256" key="8">
    <source>
        <dbReference type="ARBA" id="ARBA00023136"/>
    </source>
</evidence>
<name>T1IV19_STRMM</name>
<dbReference type="InterPro" id="IPR000157">
    <property type="entry name" value="TIR_dom"/>
</dbReference>
<evidence type="ECO:0000256" key="5">
    <source>
        <dbReference type="ARBA" id="ARBA00022729"/>
    </source>
</evidence>
<keyword evidence="3" id="KW-0433">Leucine-rich repeat</keyword>
<keyword evidence="6" id="KW-0677">Repeat</keyword>
<keyword evidence="15" id="KW-1185">Reference proteome</keyword>
<dbReference type="SMART" id="SM00365">
    <property type="entry name" value="LRR_SD22"/>
    <property type="match status" value="10"/>
</dbReference>
<evidence type="ECO:0000256" key="6">
    <source>
        <dbReference type="ARBA" id="ARBA00022737"/>
    </source>
</evidence>
<dbReference type="PANTHER" id="PTHR24365">
    <property type="entry name" value="TOLL-LIKE RECEPTOR"/>
    <property type="match status" value="1"/>
</dbReference>
<feature type="domain" description="TIR" evidence="13">
    <location>
        <begin position="795"/>
        <end position="925"/>
    </location>
</feature>
<dbReference type="InterPro" id="IPR001611">
    <property type="entry name" value="Leu-rich_rpt"/>
</dbReference>
<evidence type="ECO:0000256" key="2">
    <source>
        <dbReference type="ARBA" id="ARBA00009634"/>
    </source>
</evidence>
<dbReference type="EMBL" id="JH431569">
    <property type="status" value="NOT_ANNOTATED_CDS"/>
    <property type="molecule type" value="Genomic_DNA"/>
</dbReference>
<evidence type="ECO:0000256" key="1">
    <source>
        <dbReference type="ARBA" id="ARBA00004167"/>
    </source>
</evidence>
<dbReference type="Proteomes" id="UP000014500">
    <property type="component" value="Unassembled WGS sequence"/>
</dbReference>
<accession>T1IV19</accession>
<keyword evidence="5 12" id="KW-0732">Signal</keyword>
<dbReference type="PROSITE" id="PS50104">
    <property type="entry name" value="TIR"/>
    <property type="match status" value="1"/>
</dbReference>
<keyword evidence="7 11" id="KW-1133">Transmembrane helix</keyword>
<organism evidence="14 15">
    <name type="scientific">Strigamia maritima</name>
    <name type="common">European centipede</name>
    <name type="synonym">Geophilus maritimus</name>
    <dbReference type="NCBI Taxonomy" id="126957"/>
    <lineage>
        <taxon>Eukaryota</taxon>
        <taxon>Metazoa</taxon>
        <taxon>Ecdysozoa</taxon>
        <taxon>Arthropoda</taxon>
        <taxon>Myriapoda</taxon>
        <taxon>Chilopoda</taxon>
        <taxon>Pleurostigmophora</taxon>
        <taxon>Geophilomorpha</taxon>
        <taxon>Linotaeniidae</taxon>
        <taxon>Strigamia</taxon>
    </lineage>
</organism>
<feature type="signal peptide" evidence="12">
    <location>
        <begin position="1"/>
        <end position="19"/>
    </location>
</feature>
<reference evidence="14" key="2">
    <citation type="submission" date="2015-02" db="UniProtKB">
        <authorList>
            <consortium name="EnsemblMetazoa"/>
        </authorList>
    </citation>
    <scope>IDENTIFICATION</scope>
</reference>
<dbReference type="InterPro" id="IPR003591">
    <property type="entry name" value="Leu-rich_rpt_typical-subtyp"/>
</dbReference>
<dbReference type="Gene3D" id="3.80.10.10">
    <property type="entry name" value="Ribonuclease Inhibitor"/>
    <property type="match status" value="5"/>
</dbReference>
<evidence type="ECO:0000256" key="12">
    <source>
        <dbReference type="SAM" id="SignalP"/>
    </source>
</evidence>
<evidence type="ECO:0000256" key="3">
    <source>
        <dbReference type="ARBA" id="ARBA00022614"/>
    </source>
</evidence>
<feature type="chain" id="PRO_5004589966" description="TIR domain-containing protein" evidence="12">
    <location>
        <begin position="20"/>
        <end position="939"/>
    </location>
</feature>
<dbReference type="InterPro" id="IPR032675">
    <property type="entry name" value="LRR_dom_sf"/>
</dbReference>
<dbReference type="HOGENOM" id="CLU_334722_0_0_1"/>
<reference evidence="15" key="1">
    <citation type="submission" date="2011-05" db="EMBL/GenBank/DDBJ databases">
        <authorList>
            <person name="Richards S.R."/>
            <person name="Qu J."/>
            <person name="Jiang H."/>
            <person name="Jhangiani S.N."/>
            <person name="Agravi P."/>
            <person name="Goodspeed R."/>
            <person name="Gross S."/>
            <person name="Mandapat C."/>
            <person name="Jackson L."/>
            <person name="Mathew T."/>
            <person name="Pu L."/>
            <person name="Thornton R."/>
            <person name="Saada N."/>
            <person name="Wilczek-Boney K.B."/>
            <person name="Lee S."/>
            <person name="Kovar C."/>
            <person name="Wu Y."/>
            <person name="Scherer S.E."/>
            <person name="Worley K.C."/>
            <person name="Muzny D.M."/>
            <person name="Gibbs R."/>
        </authorList>
    </citation>
    <scope>NUCLEOTIDE SEQUENCE</scope>
    <source>
        <strain evidence="15">Brora</strain>
    </source>
</reference>
<evidence type="ECO:0000256" key="7">
    <source>
        <dbReference type="ARBA" id="ARBA00022989"/>
    </source>
</evidence>
<sequence length="939" mass="109231">MAILLHIFIILLTSCSIYSLQTIYCKKREIYTTLCNLESLSDSNFSFLDADTLQLELICISEITTAKMFPSGKFKHLHQLKNLAIANCSFLQIGSGAFQGLKSLTTLKIHGKHNKEISENLFDPTPQLDIIFFSFNNLEYLPARIFRNLKSIIQIHLSNNQLFFNQSSKDTFKGLHSLRLLDLRFNQIDYLPLGIFDDLTSLLDLYLRNNLLQQVNDNNFRFLTKLKFLDLNNNNLTKTTEKAFETLTHLMQLHLGNNQLKYLPNLQNLTSLTNLYIYSNNVADIASDSFLHLNQLRILFLWGNKIKVLKNRTFQNLPNLIEINLQICEINFIEEDTFQYLSILTMPFNKVNEMRSSFVKVKEKLDLAFNNIQMFDFESINPELKVIDLSNNRLRVIKTSLSSAITHKLEYFYANNNQLEICSVSHFPLTIRHILMENNNIIHIDQFTADILPQLEILDLKNNLIREISDKDFQYTTIPLKKPIVHLTSNPIICSCKNNWMLFTSTSRYPSISFINTYCIVTYSRIEKYVSWLSIRTINKSELMCENTKTCLSQCRCFFNDELSIMDCFNVTWEQPTAIVKEKFTTIFFDGNINIGSVVSILLTNSPTLQTLYLNNSGLMIISKDMFQGVPGLKELYLEENQLQYISPDVFMNLPKLKILSLYKNKLQQPQFWKMALPHLSEITFSENNFVCDCEFIIPFKKWAIEHQLEITFPDLDITYCNSSTVPITNFIDSSCLVDNQNIKLILIIAPTGSILSFLVIFGILLYLYRLEMKVWLYSRYGVRLFYNKDADIGKVYSAFISYADEDEDWMIEELLPRLDDYKLCIHQRDFPFGDKIESLLQAVESSCRTVVILTPNYLKSDWCLFEFDTAHMQSLQDKCKRLVVVLLEAVDKCEMNKNLSAYLKTNTYLDINDALVWEKLKFALPNNEILQEQNETHF</sequence>
<dbReference type="GO" id="GO:0007165">
    <property type="term" value="P:signal transduction"/>
    <property type="evidence" value="ECO:0007669"/>
    <property type="project" value="InterPro"/>
</dbReference>
<evidence type="ECO:0000256" key="4">
    <source>
        <dbReference type="ARBA" id="ARBA00022692"/>
    </source>
</evidence>
<dbReference type="AlphaFoldDB" id="T1IV19"/>
<dbReference type="PhylomeDB" id="T1IV19"/>
<evidence type="ECO:0000313" key="14">
    <source>
        <dbReference type="EnsemblMetazoa" id="SMAR005008-PA"/>
    </source>
</evidence>
<dbReference type="Pfam" id="PF13676">
    <property type="entry name" value="TIR_2"/>
    <property type="match status" value="1"/>
</dbReference>
<evidence type="ECO:0000256" key="10">
    <source>
        <dbReference type="ARBA" id="ARBA00023180"/>
    </source>
</evidence>
<keyword evidence="9" id="KW-0675">Receptor</keyword>
<dbReference type="SMART" id="SM00369">
    <property type="entry name" value="LRR_TYP"/>
    <property type="match status" value="14"/>
</dbReference>
<dbReference type="eggNOG" id="KOG4641">
    <property type="taxonomic scope" value="Eukaryota"/>
</dbReference>
<keyword evidence="10" id="KW-0325">Glycoprotein</keyword>
<dbReference type="GO" id="GO:0038023">
    <property type="term" value="F:signaling receptor activity"/>
    <property type="evidence" value="ECO:0007669"/>
    <property type="project" value="TreeGrafter"/>
</dbReference>
<protein>
    <recommendedName>
        <fullName evidence="13">TIR domain-containing protein</fullName>
    </recommendedName>
</protein>
<evidence type="ECO:0000259" key="13">
    <source>
        <dbReference type="PROSITE" id="PS50104"/>
    </source>
</evidence>
<dbReference type="PANTHER" id="PTHR24365:SF541">
    <property type="entry name" value="PROTEIN TOLL-RELATED"/>
    <property type="match status" value="1"/>
</dbReference>
<dbReference type="SUPFAM" id="SSF52058">
    <property type="entry name" value="L domain-like"/>
    <property type="match status" value="3"/>
</dbReference>
<evidence type="ECO:0000256" key="11">
    <source>
        <dbReference type="SAM" id="Phobius"/>
    </source>
</evidence>
<dbReference type="STRING" id="126957.T1IV19"/>
<dbReference type="InterPro" id="IPR035897">
    <property type="entry name" value="Toll_tir_struct_dom_sf"/>
</dbReference>
<dbReference type="SUPFAM" id="SSF52200">
    <property type="entry name" value="Toll/Interleukin receptor TIR domain"/>
    <property type="match status" value="1"/>
</dbReference>